<dbReference type="SUPFAM" id="SSF52540">
    <property type="entry name" value="P-loop containing nucleoside triphosphate hydrolases"/>
    <property type="match status" value="1"/>
</dbReference>
<dbReference type="RefSeq" id="WP_167110078.1">
    <property type="nucleotide sequence ID" value="NZ_JAAQTO010000002.1"/>
</dbReference>
<keyword evidence="2" id="KW-1185">Reference proteome</keyword>
<comment type="caution">
    <text evidence="1">The sequence shown here is derived from an EMBL/GenBank/DDBJ whole genome shotgun (WGS) entry which is preliminary data.</text>
</comment>
<dbReference type="EMBL" id="JAAQTO010000002">
    <property type="protein sequence ID" value="NIC03979.1"/>
    <property type="molecule type" value="Genomic_DNA"/>
</dbReference>
<dbReference type="Gene3D" id="3.40.50.300">
    <property type="entry name" value="P-loop containing nucleotide triphosphate hydrolases"/>
    <property type="match status" value="1"/>
</dbReference>
<evidence type="ECO:0008006" key="3">
    <source>
        <dbReference type="Google" id="ProtNLM"/>
    </source>
</evidence>
<evidence type="ECO:0000313" key="2">
    <source>
        <dbReference type="Proteomes" id="UP001318321"/>
    </source>
</evidence>
<name>A0ABX0PL36_9GAMM</name>
<sequence>MAHQPDTSLPNRHRLVLGASGAGKSQLIRELVPAKGVRLLGWDTDDDHDGHHFDTRAGYARAVARGIASGRPFRLLWNGDNDLKTFEWWCDLAFIALDGRTPTELLIEELADVSVSAGRASPKFGQLIRRARKYNGGLTMASQRGTEISKTVYTQASEFWIGRQETTDIPRMARLAAVSEARLEAIEPLHYIRKRGPEITFHRLEFTAKGRKLTELTE</sequence>
<reference evidence="1 2" key="1">
    <citation type="submission" date="2020-03" db="EMBL/GenBank/DDBJ databases">
        <title>Identification of Halomonas strains.</title>
        <authorList>
            <person name="Xiao Z."/>
            <person name="Dong F."/>
            <person name="Wang Z."/>
            <person name="Zhao J.-Y."/>
        </authorList>
    </citation>
    <scope>NUCLEOTIDE SEQUENCE [LARGE SCALE GENOMIC DNA]</scope>
    <source>
        <strain evidence="1 2">DX6</strain>
    </source>
</reference>
<organism evidence="1 2">
    <name type="scientific">Billgrantia bachuensis</name>
    <dbReference type="NCBI Taxonomy" id="2717286"/>
    <lineage>
        <taxon>Bacteria</taxon>
        <taxon>Pseudomonadati</taxon>
        <taxon>Pseudomonadota</taxon>
        <taxon>Gammaproteobacteria</taxon>
        <taxon>Oceanospirillales</taxon>
        <taxon>Halomonadaceae</taxon>
        <taxon>Billgrantia</taxon>
    </lineage>
</organism>
<proteinExistence type="predicted"/>
<protein>
    <recommendedName>
        <fullName evidence="3">ATP-binding protein</fullName>
    </recommendedName>
</protein>
<dbReference type="Proteomes" id="UP001318321">
    <property type="component" value="Unassembled WGS sequence"/>
</dbReference>
<evidence type="ECO:0000313" key="1">
    <source>
        <dbReference type="EMBL" id="NIC03979.1"/>
    </source>
</evidence>
<gene>
    <name evidence="1" type="ORF">HBJ55_00855</name>
</gene>
<dbReference type="InterPro" id="IPR027417">
    <property type="entry name" value="P-loop_NTPase"/>
</dbReference>
<accession>A0ABX0PL36</accession>